<dbReference type="Proteomes" id="UP000267223">
    <property type="component" value="Unassembled WGS sequence"/>
</dbReference>
<dbReference type="EMBL" id="RJJR01000004">
    <property type="protein sequence ID" value="RNI38020.1"/>
    <property type="molecule type" value="Genomic_DNA"/>
</dbReference>
<dbReference type="RefSeq" id="WP_123120008.1">
    <property type="nucleotide sequence ID" value="NZ_RJJR01000004.1"/>
</dbReference>
<comment type="caution">
    <text evidence="1">The sequence shown here is derived from an EMBL/GenBank/DDBJ whole genome shotgun (WGS) entry which is preliminary data.</text>
</comment>
<organism evidence="1 2">
    <name type="scientific">Hanamia caeni</name>
    <dbReference type="NCBI Taxonomy" id="2294116"/>
    <lineage>
        <taxon>Bacteria</taxon>
        <taxon>Pseudomonadati</taxon>
        <taxon>Bacteroidota</taxon>
        <taxon>Chitinophagia</taxon>
        <taxon>Chitinophagales</taxon>
        <taxon>Chitinophagaceae</taxon>
        <taxon>Hanamia</taxon>
    </lineage>
</organism>
<keyword evidence="2" id="KW-1185">Reference proteome</keyword>
<accession>A0A3M9NJQ0</accession>
<sequence length="130" mass="15303">MSTVIAKPQVEIDEAIKKLVKRQTERCVIVHCRFFSKELSAIRIWPSTFLIQDTGKKSKLIEPFNIALMPHWTQHFVVNDFVRFTLVFEGLSKLCKSFYLLEDIPESYAFYSGKILRNRTDVYYTEVFVD</sequence>
<dbReference type="OrthoDB" id="674183at2"/>
<reference evidence="1 2" key="1">
    <citation type="submission" date="2018-11" db="EMBL/GenBank/DDBJ databases">
        <title>Draft genome sequence of Ferruginibacter sp. BO-59.</title>
        <authorList>
            <person name="Im W.T."/>
        </authorList>
    </citation>
    <scope>NUCLEOTIDE SEQUENCE [LARGE SCALE GENOMIC DNA]</scope>
    <source>
        <strain evidence="1 2">BO-59</strain>
    </source>
</reference>
<evidence type="ECO:0000313" key="1">
    <source>
        <dbReference type="EMBL" id="RNI38020.1"/>
    </source>
</evidence>
<dbReference type="AlphaFoldDB" id="A0A3M9NJQ0"/>
<evidence type="ECO:0000313" key="2">
    <source>
        <dbReference type="Proteomes" id="UP000267223"/>
    </source>
</evidence>
<gene>
    <name evidence="1" type="ORF">EFY79_07250</name>
</gene>
<protein>
    <submittedName>
        <fullName evidence="1">Uncharacterized protein</fullName>
    </submittedName>
</protein>
<name>A0A3M9NJQ0_9BACT</name>
<proteinExistence type="predicted"/>